<evidence type="ECO:0000259" key="2">
    <source>
        <dbReference type="Pfam" id="PF04083"/>
    </source>
</evidence>
<reference evidence="3" key="1">
    <citation type="submission" date="2022-11" db="EMBL/GenBank/DDBJ databases">
        <authorList>
            <person name="Kikuchi T."/>
        </authorList>
    </citation>
    <scope>NUCLEOTIDE SEQUENCE</scope>
    <source>
        <strain evidence="3">PS1010</strain>
    </source>
</reference>
<gene>
    <name evidence="3" type="ORF">CAMP_LOCUS14567</name>
</gene>
<keyword evidence="1" id="KW-0732">Signal</keyword>
<dbReference type="OrthoDB" id="9974421at2759"/>
<evidence type="ECO:0000256" key="1">
    <source>
        <dbReference type="SAM" id="SignalP"/>
    </source>
</evidence>
<sequence>MLFLLFIFLSIFRISSQQFTTNDDDDLTPPPNIITYKTSEVPVLRTDFFTNSLPEIQTTLSAPRLTPEFAPGFPPLTPLWDVPSMLPTLPTPPPFTFPTFPTLPTIPPPTIKPVNITIDPEAIMDVPEIIAHWGYPVETHKVVTPDGYILTLHRIPHGINKTSSTRTKKPVVFLQHGLLCTSSIWLLNLPHQSAGYIFADQGYDVWLGNMRGNTYSKSHLRMNSMDPKFWKFSWEEMARYDLESMVDYVLKSTKQEQLYYIGHSQGALTMFAKMSQDGQFSRKIRKFFAMAPVARMSHVKGLFHDLGEIYDQYNMVYQVFGDGEFLTNNIFTKLMTDILCDQANNNPICENFIFAVSGPNSNQFNNSRIGIYLAHNPAGTSSRNMLHFAQMVKTRRMARFDQGRDLNLKYYGHVIPPEYDLRKINSSIYLFYSDLDWLANSNDVEGYLIPMLPKNSLKKSTKLKDFNHNDFLWGMRARAEIYEKIIDTITLDQRKIKLQDGVQKYFDSLPTSFPSNLSDTLLQTVRNETMEFELD</sequence>
<dbReference type="EMBL" id="CANHGI010000005">
    <property type="protein sequence ID" value="CAI5451930.1"/>
    <property type="molecule type" value="Genomic_DNA"/>
</dbReference>
<keyword evidence="4" id="KW-1185">Reference proteome</keyword>
<dbReference type="AlphaFoldDB" id="A0A9P1N5G0"/>
<dbReference type="PANTHER" id="PTHR11005">
    <property type="entry name" value="LYSOSOMAL ACID LIPASE-RELATED"/>
    <property type="match status" value="1"/>
</dbReference>
<dbReference type="SUPFAM" id="SSF53474">
    <property type="entry name" value="alpha/beta-Hydrolases"/>
    <property type="match status" value="1"/>
</dbReference>
<dbReference type="InterPro" id="IPR029058">
    <property type="entry name" value="AB_hydrolase_fold"/>
</dbReference>
<dbReference type="Pfam" id="PF04083">
    <property type="entry name" value="Abhydro_lipase"/>
    <property type="match status" value="1"/>
</dbReference>
<comment type="caution">
    <text evidence="3">The sequence shown here is derived from an EMBL/GenBank/DDBJ whole genome shotgun (WGS) entry which is preliminary data.</text>
</comment>
<evidence type="ECO:0000313" key="3">
    <source>
        <dbReference type="EMBL" id="CAI5451930.1"/>
    </source>
</evidence>
<organism evidence="3 4">
    <name type="scientific">Caenorhabditis angaria</name>
    <dbReference type="NCBI Taxonomy" id="860376"/>
    <lineage>
        <taxon>Eukaryota</taxon>
        <taxon>Metazoa</taxon>
        <taxon>Ecdysozoa</taxon>
        <taxon>Nematoda</taxon>
        <taxon>Chromadorea</taxon>
        <taxon>Rhabditida</taxon>
        <taxon>Rhabditina</taxon>
        <taxon>Rhabditomorpha</taxon>
        <taxon>Rhabditoidea</taxon>
        <taxon>Rhabditidae</taxon>
        <taxon>Peloderinae</taxon>
        <taxon>Caenorhabditis</taxon>
    </lineage>
</organism>
<dbReference type="GO" id="GO:0006629">
    <property type="term" value="P:lipid metabolic process"/>
    <property type="evidence" value="ECO:0007669"/>
    <property type="project" value="InterPro"/>
</dbReference>
<proteinExistence type="predicted"/>
<evidence type="ECO:0000313" key="4">
    <source>
        <dbReference type="Proteomes" id="UP001152747"/>
    </source>
</evidence>
<accession>A0A9P1N5G0</accession>
<feature type="domain" description="Partial AB-hydrolase lipase" evidence="2">
    <location>
        <begin position="126"/>
        <end position="189"/>
    </location>
</feature>
<feature type="chain" id="PRO_5040326475" description="Partial AB-hydrolase lipase domain-containing protein" evidence="1">
    <location>
        <begin position="18"/>
        <end position="535"/>
    </location>
</feature>
<protein>
    <recommendedName>
        <fullName evidence="2">Partial AB-hydrolase lipase domain-containing protein</fullName>
    </recommendedName>
</protein>
<dbReference type="Gene3D" id="3.40.50.1820">
    <property type="entry name" value="alpha/beta hydrolase"/>
    <property type="match status" value="1"/>
</dbReference>
<name>A0A9P1N5G0_9PELO</name>
<dbReference type="InterPro" id="IPR006693">
    <property type="entry name" value="AB_hydrolase_lipase"/>
</dbReference>
<dbReference type="Proteomes" id="UP001152747">
    <property type="component" value="Unassembled WGS sequence"/>
</dbReference>
<feature type="signal peptide" evidence="1">
    <location>
        <begin position="1"/>
        <end position="17"/>
    </location>
</feature>
<dbReference type="FunFam" id="3.40.50.1820:FF:000632">
    <property type="entry name" value="Protein CBR-LIPL-6"/>
    <property type="match status" value="1"/>
</dbReference>